<keyword evidence="4" id="KW-0576">Peroxisome</keyword>
<dbReference type="InterPro" id="IPR042099">
    <property type="entry name" value="ANL_N_sf"/>
</dbReference>
<keyword evidence="7" id="KW-1185">Reference proteome</keyword>
<protein>
    <recommendedName>
        <fullName evidence="5">AMP-dependent synthetase/ligase domain-containing protein</fullName>
    </recommendedName>
</protein>
<comment type="subcellular location">
    <subcellularLocation>
        <location evidence="1">Peroxisome</location>
    </subcellularLocation>
</comment>
<accession>A0ABQ9JA88</accession>
<dbReference type="Pfam" id="PF00501">
    <property type="entry name" value="AMP-binding"/>
    <property type="match status" value="1"/>
</dbReference>
<sequence length="546" mass="60717">MSKKSSLRPRNVSKTSVDLQGDRLSVPKGFCGLGKRYFDLLGQDSLNVLQVDAVTGTTETKGVVKSRSIQVATSLKKQGVRAGNVVVIIGKNHINQTIAVLASLFLGAIVAPLDPEFSNSEYLELLNKLKPKVCFCDSRPMSQIQTVVSNMKINPLLINFGAGSEGMSFASLLNIKEDETFTPVSISDPATSVVFILPTQGTTGTPKLICLSHYSIYVQTKTLLEIFNYPDKVLSYAPLSWILQAVLVCASFEADVIRILFTGTISERNVCKMIHDFHIAHALFSVDYANKLISNAGIKDYNLSCLQCVLLNAVNTHYEILHLKKLLPHVKFLQCYCLTETGCIAVTTDSNYNSSLDKPNSVGRLAHNSKIKIIDLDTKENLGQDNYGELYFSGDGVMLGYLKDSEATQAAIEKGYLKTGDMAMFDEDGWIYLKGRIEDLIVMDNYRLCPSELEDIILAHPFCQGCRDRKDMIACVIKNSDKSLTEEKLLKYISERVPEFNRPTKIIFMDEFPRTSVGHIVKRKLRESLLRTNLDYATSLSSIPNI</sequence>
<evidence type="ECO:0000256" key="2">
    <source>
        <dbReference type="ARBA" id="ARBA00006432"/>
    </source>
</evidence>
<dbReference type="Gene3D" id="3.30.300.30">
    <property type="match status" value="1"/>
</dbReference>
<comment type="caution">
    <text evidence="6">The sequence shown here is derived from an EMBL/GenBank/DDBJ whole genome shotgun (WGS) entry which is preliminary data.</text>
</comment>
<dbReference type="PANTHER" id="PTHR24096">
    <property type="entry name" value="LONG-CHAIN-FATTY-ACID--COA LIGASE"/>
    <property type="match status" value="1"/>
</dbReference>
<dbReference type="Gene3D" id="3.40.50.12780">
    <property type="entry name" value="N-terminal domain of ligase-like"/>
    <property type="match status" value="1"/>
</dbReference>
<organism evidence="6 7">
    <name type="scientific">Molorchus minor</name>
    <dbReference type="NCBI Taxonomy" id="1323400"/>
    <lineage>
        <taxon>Eukaryota</taxon>
        <taxon>Metazoa</taxon>
        <taxon>Ecdysozoa</taxon>
        <taxon>Arthropoda</taxon>
        <taxon>Hexapoda</taxon>
        <taxon>Insecta</taxon>
        <taxon>Pterygota</taxon>
        <taxon>Neoptera</taxon>
        <taxon>Endopterygota</taxon>
        <taxon>Coleoptera</taxon>
        <taxon>Polyphaga</taxon>
        <taxon>Cucujiformia</taxon>
        <taxon>Chrysomeloidea</taxon>
        <taxon>Cerambycidae</taxon>
        <taxon>Lamiinae</taxon>
        <taxon>Monochamini</taxon>
        <taxon>Molorchus</taxon>
    </lineage>
</organism>
<evidence type="ECO:0000313" key="7">
    <source>
        <dbReference type="Proteomes" id="UP001162164"/>
    </source>
</evidence>
<gene>
    <name evidence="6" type="ORF">NQ317_004942</name>
</gene>
<dbReference type="InterPro" id="IPR000873">
    <property type="entry name" value="AMP-dep_synth/lig_dom"/>
</dbReference>
<name>A0ABQ9JA88_9CUCU</name>
<reference evidence="6" key="1">
    <citation type="journal article" date="2023" name="Insect Mol. Biol.">
        <title>Genome sequencing provides insights into the evolution of gene families encoding plant cell wall-degrading enzymes in longhorned beetles.</title>
        <authorList>
            <person name="Shin N.R."/>
            <person name="Okamura Y."/>
            <person name="Kirsch R."/>
            <person name="Pauchet Y."/>
        </authorList>
    </citation>
    <scope>NUCLEOTIDE SEQUENCE</scope>
    <source>
        <strain evidence="6">MMC_N1</strain>
    </source>
</reference>
<dbReference type="InterPro" id="IPR045851">
    <property type="entry name" value="AMP-bd_C_sf"/>
</dbReference>
<proteinExistence type="inferred from homology"/>
<dbReference type="PANTHER" id="PTHR24096:SF149">
    <property type="entry name" value="AMP-BINDING DOMAIN-CONTAINING PROTEIN-RELATED"/>
    <property type="match status" value="1"/>
</dbReference>
<evidence type="ECO:0000313" key="6">
    <source>
        <dbReference type="EMBL" id="KAJ8974573.1"/>
    </source>
</evidence>
<evidence type="ECO:0000256" key="4">
    <source>
        <dbReference type="ARBA" id="ARBA00023140"/>
    </source>
</evidence>
<feature type="domain" description="AMP-dependent synthetase/ligase" evidence="5">
    <location>
        <begin position="64"/>
        <end position="402"/>
    </location>
</feature>
<evidence type="ECO:0000256" key="3">
    <source>
        <dbReference type="ARBA" id="ARBA00022598"/>
    </source>
</evidence>
<comment type="similarity">
    <text evidence="2">Belongs to the ATP-dependent AMP-binding enzyme family.</text>
</comment>
<keyword evidence="3" id="KW-0436">Ligase</keyword>
<dbReference type="EMBL" id="JAPWTJ010000969">
    <property type="protein sequence ID" value="KAJ8974573.1"/>
    <property type="molecule type" value="Genomic_DNA"/>
</dbReference>
<evidence type="ECO:0000259" key="5">
    <source>
        <dbReference type="Pfam" id="PF00501"/>
    </source>
</evidence>
<evidence type="ECO:0000256" key="1">
    <source>
        <dbReference type="ARBA" id="ARBA00004275"/>
    </source>
</evidence>
<dbReference type="SUPFAM" id="SSF56801">
    <property type="entry name" value="Acetyl-CoA synthetase-like"/>
    <property type="match status" value="1"/>
</dbReference>
<dbReference type="Proteomes" id="UP001162164">
    <property type="component" value="Unassembled WGS sequence"/>
</dbReference>